<evidence type="ECO:0000313" key="2">
    <source>
        <dbReference type="EMBL" id="KAK7586250.1"/>
    </source>
</evidence>
<dbReference type="InterPro" id="IPR005055">
    <property type="entry name" value="A10/PebIII"/>
</dbReference>
<keyword evidence="3" id="KW-1185">Reference proteome</keyword>
<evidence type="ECO:0000256" key="1">
    <source>
        <dbReference type="SAM" id="SignalP"/>
    </source>
</evidence>
<dbReference type="Gene3D" id="1.10.2080.10">
    <property type="entry name" value="Insect odorant-binding protein A10/Ejaculatory bulb-specific protein 3"/>
    <property type="match status" value="1"/>
</dbReference>
<dbReference type="Pfam" id="PF03392">
    <property type="entry name" value="OS-D"/>
    <property type="match status" value="1"/>
</dbReference>
<proteinExistence type="predicted"/>
<evidence type="ECO:0000313" key="3">
    <source>
        <dbReference type="Proteomes" id="UP001367676"/>
    </source>
</evidence>
<dbReference type="InterPro" id="IPR036682">
    <property type="entry name" value="OS_D_A10/PebIII_sf"/>
</dbReference>
<dbReference type="PANTHER" id="PTHR11257:SF12">
    <property type="entry name" value="EJACULATORY BULB-SPECIFIC PROTEIN 3-RELATED"/>
    <property type="match status" value="1"/>
</dbReference>
<dbReference type="SUPFAM" id="SSF100910">
    <property type="entry name" value="Chemosensory protein Csp2"/>
    <property type="match status" value="1"/>
</dbReference>
<gene>
    <name evidence="2" type="ORF">V9T40_004126</name>
</gene>
<protein>
    <submittedName>
        <fullName evidence="2">Uncharacterized protein</fullName>
    </submittedName>
</protein>
<sequence length="129" mass="14647">MNQLIAFSLCVLAIATTLEAAATQFTTKYDNVNVDEVLGNERLLQKYIDCILDKGKCTADGQELKNALPEAIKNECGGCSEKQKEGAQKVAKHLYEHKKEVWEELLNKYDPDGTFREKYKARYENVLKN</sequence>
<dbReference type="Proteomes" id="UP001367676">
    <property type="component" value="Unassembled WGS sequence"/>
</dbReference>
<comment type="caution">
    <text evidence="2">The sequence shown here is derived from an EMBL/GenBank/DDBJ whole genome shotgun (WGS) entry which is preliminary data.</text>
</comment>
<dbReference type="PANTHER" id="PTHR11257">
    <property type="entry name" value="CHEMOSENSORY PROTEIN-RELATED"/>
    <property type="match status" value="1"/>
</dbReference>
<reference evidence="2 3" key="1">
    <citation type="submission" date="2024-03" db="EMBL/GenBank/DDBJ databases">
        <title>Adaptation during the transition from Ophiocordyceps entomopathogen to insect associate is accompanied by gene loss and intensified selection.</title>
        <authorList>
            <person name="Ward C.M."/>
            <person name="Onetto C.A."/>
            <person name="Borneman A.R."/>
        </authorList>
    </citation>
    <scope>NUCLEOTIDE SEQUENCE [LARGE SCALE GENOMIC DNA]</scope>
    <source>
        <strain evidence="2">AWRI1</strain>
        <tissue evidence="2">Single Adult Female</tissue>
    </source>
</reference>
<dbReference type="AlphaFoldDB" id="A0AAN9Y4J2"/>
<feature type="chain" id="PRO_5042877691" evidence="1">
    <location>
        <begin position="21"/>
        <end position="129"/>
    </location>
</feature>
<keyword evidence="1" id="KW-0732">Signal</keyword>
<organism evidence="2 3">
    <name type="scientific">Parthenolecanium corni</name>
    <dbReference type="NCBI Taxonomy" id="536013"/>
    <lineage>
        <taxon>Eukaryota</taxon>
        <taxon>Metazoa</taxon>
        <taxon>Ecdysozoa</taxon>
        <taxon>Arthropoda</taxon>
        <taxon>Hexapoda</taxon>
        <taxon>Insecta</taxon>
        <taxon>Pterygota</taxon>
        <taxon>Neoptera</taxon>
        <taxon>Paraneoptera</taxon>
        <taxon>Hemiptera</taxon>
        <taxon>Sternorrhyncha</taxon>
        <taxon>Coccoidea</taxon>
        <taxon>Coccidae</taxon>
        <taxon>Parthenolecanium</taxon>
    </lineage>
</organism>
<name>A0AAN9Y4J2_9HEMI</name>
<feature type="signal peptide" evidence="1">
    <location>
        <begin position="1"/>
        <end position="20"/>
    </location>
</feature>
<dbReference type="EMBL" id="JBBCAQ010000027">
    <property type="protein sequence ID" value="KAK7586250.1"/>
    <property type="molecule type" value="Genomic_DNA"/>
</dbReference>
<accession>A0AAN9Y4J2</accession>